<dbReference type="EMBL" id="JBHFAB010000033">
    <property type="protein sequence ID" value="MFC1421082.1"/>
    <property type="molecule type" value="Genomic_DNA"/>
</dbReference>
<dbReference type="Proteomes" id="UP001592531">
    <property type="component" value="Unassembled WGS sequence"/>
</dbReference>
<evidence type="ECO:0000313" key="2">
    <source>
        <dbReference type="EMBL" id="MFC1421082.1"/>
    </source>
</evidence>
<reference evidence="2 3" key="1">
    <citation type="submission" date="2024-09" db="EMBL/GenBank/DDBJ databases">
        <authorList>
            <person name="Lee S.D."/>
        </authorList>
    </citation>
    <scope>NUCLEOTIDE SEQUENCE [LARGE SCALE GENOMIC DNA]</scope>
    <source>
        <strain evidence="2 3">N8-3</strain>
    </source>
</reference>
<dbReference type="SUPFAM" id="SSF48452">
    <property type="entry name" value="TPR-like"/>
    <property type="match status" value="1"/>
</dbReference>
<dbReference type="Gene3D" id="1.25.40.10">
    <property type="entry name" value="Tetratricopeptide repeat domain"/>
    <property type="match status" value="2"/>
</dbReference>
<proteinExistence type="predicted"/>
<dbReference type="RefSeq" id="WP_380543592.1">
    <property type="nucleotide sequence ID" value="NZ_JBHFAB010000033.1"/>
</dbReference>
<dbReference type="InterPro" id="IPR011990">
    <property type="entry name" value="TPR-like_helical_dom_sf"/>
</dbReference>
<comment type="caution">
    <text evidence="2">The sequence shown here is derived from an EMBL/GenBank/DDBJ whole genome shotgun (WGS) entry which is preliminary data.</text>
</comment>
<evidence type="ECO:0000313" key="3">
    <source>
        <dbReference type="Proteomes" id="UP001592531"/>
    </source>
</evidence>
<gene>
    <name evidence="2" type="ORF">ACEZDE_31230</name>
</gene>
<evidence type="ECO:0000256" key="1">
    <source>
        <dbReference type="SAM" id="MobiDB-lite"/>
    </source>
</evidence>
<protein>
    <recommendedName>
        <fullName evidence="4">Tetratricopeptide repeat protein</fullName>
    </recommendedName>
</protein>
<name>A0ABV6W504_9ACTN</name>
<organism evidence="2 3">
    <name type="scientific">Streptacidiphilus cavernicola</name>
    <dbReference type="NCBI Taxonomy" id="3342716"/>
    <lineage>
        <taxon>Bacteria</taxon>
        <taxon>Bacillati</taxon>
        <taxon>Actinomycetota</taxon>
        <taxon>Actinomycetes</taxon>
        <taxon>Kitasatosporales</taxon>
        <taxon>Streptomycetaceae</taxon>
        <taxon>Streptacidiphilus</taxon>
    </lineage>
</organism>
<feature type="region of interest" description="Disordered" evidence="1">
    <location>
        <begin position="752"/>
        <end position="781"/>
    </location>
</feature>
<sequence length="1011" mass="108604">MTAPTTRDELFRALSENRERPKGRATAAVAEELVEAAEAFGDPEVTVSALVELMRAYHGSGEAVKYPVAFARLLGLWDENPKAFDESEVHQLFWFFKWVGVGLLSTPDVPLASVRGWIAEMRRRYREAGHDLQPVYCQEYELAQQLGDGEELAYELWVTRGRTEFSDCAACEARQRADFHFARGADARGLAELQPTFDGQNACDEEPHNSQALAMLPLVRLGRLDDARAAHLTGYRKARGNEAEQVAVGRHLEFCALTGNEARGLELLAQNRGLFDFAADPSNRLDLLNGTEVLLNRLVETGHGQLPCAGPLGTAWTVESLRDVTARQADELASRFDARNGNGTVSARRRERLATRPLTAQLNLGVQTSALAASQPVAVRPEPTAAAVAVPADFAELVAEVRRLDRIGHPGGQPLWDALLARTAGGGEGTGEGSGSGPDAVVDDLLAGEIASELAHRASRKQDWDGCAARLREAVEHYTRAGRPARVLASESRLAWCGVSRGDDTETAALAEAAWPVLDDLLARFEALTAAGFDTEEEAREALTRKLVVRQSRVLTARQVLFRADGPEQHARWAEVFATEAQAVIAEGGAAESPTQVSVAYEVLAEFQASHGAPAEGEASARRVIEIFVEQDWPWRLHRGRMLLALALRAQGRHAEAMAELERGLAEATSDVPADELTPLHRLLGGTALRAKQYQTAVRALSEAAARLDREHEPLQARETRWELSRALRAQGSPEDAVAVLETLLDPVLPGLASAPERAGSSEGTVGGAGGTAAGSDPSPAEQLTAQIRVDLANALLSLGEPRDAAKEFLRLADSVSRWPDQAILTSAAAGAAGALAQAGSWDGARAALERALASNAEAPCLPDLTDVLRTFAVEAIDARGPEAAEEALGYLDRADQLREQFADVAREQFISVDVDVAQCWYTRGQVHAALGSPEQALAAFEHAVADYDRAGCAEAPPRFEAIRMAALVEGRALDRAPAARDRLDKAAAEASAAGLTDAASTLRRLRGSLR</sequence>
<dbReference type="Pfam" id="PF13181">
    <property type="entry name" value="TPR_8"/>
    <property type="match status" value="1"/>
</dbReference>
<evidence type="ECO:0008006" key="4">
    <source>
        <dbReference type="Google" id="ProtNLM"/>
    </source>
</evidence>
<keyword evidence="3" id="KW-1185">Reference proteome</keyword>
<accession>A0ABV6W504</accession>
<dbReference type="InterPro" id="IPR019734">
    <property type="entry name" value="TPR_rpt"/>
</dbReference>